<dbReference type="PRINTS" id="PR00377">
    <property type="entry name" value="IMPHPHTASES"/>
</dbReference>
<dbReference type="Gene3D" id="3.40.190.80">
    <property type="match status" value="1"/>
</dbReference>
<evidence type="ECO:0000256" key="3">
    <source>
        <dbReference type="ARBA" id="ARBA00022723"/>
    </source>
</evidence>
<comment type="cofactor">
    <cofactor evidence="2 5 6">
        <name>Mg(2+)</name>
        <dbReference type="ChEBI" id="CHEBI:18420"/>
    </cofactor>
</comment>
<evidence type="ECO:0000256" key="2">
    <source>
        <dbReference type="ARBA" id="ARBA00001946"/>
    </source>
</evidence>
<evidence type="ECO:0000256" key="1">
    <source>
        <dbReference type="ARBA" id="ARBA00001033"/>
    </source>
</evidence>
<comment type="caution">
    <text evidence="7">The sequence shown here is derived from an EMBL/GenBank/DDBJ whole genome shotgun (WGS) entry which is preliminary data.</text>
</comment>
<feature type="binding site" evidence="5">
    <location>
        <position position="86"/>
    </location>
    <ligand>
        <name>Mg(2+)</name>
        <dbReference type="ChEBI" id="CHEBI:18420"/>
        <label>1</label>
        <note>catalytic</note>
    </ligand>
</feature>
<dbReference type="GO" id="GO:0006020">
    <property type="term" value="P:inositol metabolic process"/>
    <property type="evidence" value="ECO:0007669"/>
    <property type="project" value="TreeGrafter"/>
</dbReference>
<sequence>MYQHFEYRAVIDLIHSTRPLVMDRHKAGDITQKGRSDFATAVDYEVQTYLQEKLCQLYPHIQFFAEENHMQNVDPARPYWILDPIDGTTNLIHDCHQSCVALALWDGEKLVFGCCYNPFREETFVAELGKGAYLNGRPIHVSDMSEMEKALVIVGTSPYEREKTDRVFDMVKRIFQRSADIRRLGSAELDLCWVACGRADCYVEYNLKPWDYAAGSVILHEAGGKLSDCAGQDPKLPFNSDICCSNGLLQAEFLDIVQDPA</sequence>
<dbReference type="GO" id="GO:0046872">
    <property type="term" value="F:metal ion binding"/>
    <property type="evidence" value="ECO:0007669"/>
    <property type="project" value="UniProtKB-KW"/>
</dbReference>
<dbReference type="Gene3D" id="3.30.540.10">
    <property type="entry name" value="Fructose-1,6-Bisphosphatase, subunit A, domain 1"/>
    <property type="match status" value="1"/>
</dbReference>
<accession>A0A8J6IVF0</accession>
<dbReference type="EC" id="3.1.3.25" evidence="6"/>
<dbReference type="RefSeq" id="WP_186877428.1">
    <property type="nucleotide sequence ID" value="NZ_JACOPN010000001.1"/>
</dbReference>
<feature type="binding site" evidence="5">
    <location>
        <position position="85"/>
    </location>
    <ligand>
        <name>Mg(2+)</name>
        <dbReference type="ChEBI" id="CHEBI:18420"/>
        <label>1</label>
        <note>catalytic</note>
    </ligand>
</feature>
<keyword evidence="6" id="KW-0378">Hydrolase</keyword>
<protein>
    <recommendedName>
        <fullName evidence="6">Inositol-1-monophosphatase</fullName>
        <ecNumber evidence="6">3.1.3.25</ecNumber>
    </recommendedName>
</protein>
<dbReference type="InterPro" id="IPR033942">
    <property type="entry name" value="IMPase"/>
</dbReference>
<dbReference type="GO" id="GO:0007165">
    <property type="term" value="P:signal transduction"/>
    <property type="evidence" value="ECO:0007669"/>
    <property type="project" value="TreeGrafter"/>
</dbReference>
<dbReference type="CDD" id="cd01639">
    <property type="entry name" value="IMPase"/>
    <property type="match status" value="1"/>
</dbReference>
<evidence type="ECO:0000256" key="5">
    <source>
        <dbReference type="PIRSR" id="PIRSR600760-2"/>
    </source>
</evidence>
<feature type="binding site" evidence="5">
    <location>
        <position position="83"/>
    </location>
    <ligand>
        <name>Mg(2+)</name>
        <dbReference type="ChEBI" id="CHEBI:18420"/>
        <label>1</label>
        <note>catalytic</note>
    </ligand>
</feature>
<comment type="catalytic activity">
    <reaction evidence="1 6">
        <text>a myo-inositol phosphate + H2O = myo-inositol + phosphate</text>
        <dbReference type="Rhea" id="RHEA:24056"/>
        <dbReference type="ChEBI" id="CHEBI:15377"/>
        <dbReference type="ChEBI" id="CHEBI:17268"/>
        <dbReference type="ChEBI" id="CHEBI:43474"/>
        <dbReference type="ChEBI" id="CHEBI:84139"/>
        <dbReference type="EC" id="3.1.3.25"/>
    </reaction>
</comment>
<evidence type="ECO:0000313" key="8">
    <source>
        <dbReference type="Proteomes" id="UP000602260"/>
    </source>
</evidence>
<name>A0A8J6IVF0_9FIRM</name>
<evidence type="ECO:0000256" key="6">
    <source>
        <dbReference type="RuleBase" id="RU364068"/>
    </source>
</evidence>
<keyword evidence="4 5" id="KW-0460">Magnesium</keyword>
<reference evidence="7" key="1">
    <citation type="submission" date="2020-08" db="EMBL/GenBank/DDBJ databases">
        <title>Genome public.</title>
        <authorList>
            <person name="Liu C."/>
            <person name="Sun Q."/>
        </authorList>
    </citation>
    <scope>NUCLEOTIDE SEQUENCE</scope>
    <source>
        <strain evidence="7">BX5</strain>
    </source>
</reference>
<dbReference type="Pfam" id="PF00459">
    <property type="entry name" value="Inositol_P"/>
    <property type="match status" value="1"/>
</dbReference>
<dbReference type="Proteomes" id="UP000602260">
    <property type="component" value="Unassembled WGS sequence"/>
</dbReference>
<evidence type="ECO:0000313" key="7">
    <source>
        <dbReference type="EMBL" id="MBC5715909.1"/>
    </source>
</evidence>
<keyword evidence="3 5" id="KW-0479">Metal-binding</keyword>
<dbReference type="GO" id="GO:0008934">
    <property type="term" value="F:inositol monophosphate 1-phosphatase activity"/>
    <property type="evidence" value="ECO:0007669"/>
    <property type="project" value="InterPro"/>
</dbReference>
<comment type="similarity">
    <text evidence="6">Belongs to the inositol monophosphatase superfamily.</text>
</comment>
<dbReference type="InterPro" id="IPR000760">
    <property type="entry name" value="Inositol_monophosphatase-like"/>
</dbReference>
<organism evidence="7 8">
    <name type="scientific">Flintibacter faecis</name>
    <dbReference type="NCBI Taxonomy" id="2763047"/>
    <lineage>
        <taxon>Bacteria</taxon>
        <taxon>Bacillati</taxon>
        <taxon>Bacillota</taxon>
        <taxon>Clostridia</taxon>
        <taxon>Eubacteriales</taxon>
        <taxon>Flintibacter</taxon>
    </lineage>
</organism>
<dbReference type="AlphaFoldDB" id="A0A8J6IVF0"/>
<dbReference type="GO" id="GO:0046854">
    <property type="term" value="P:phosphatidylinositol phosphate biosynthetic process"/>
    <property type="evidence" value="ECO:0007669"/>
    <property type="project" value="InterPro"/>
</dbReference>
<dbReference type="PROSITE" id="PS00630">
    <property type="entry name" value="IMP_2"/>
    <property type="match status" value="1"/>
</dbReference>
<dbReference type="EMBL" id="JACOPN010000001">
    <property type="protein sequence ID" value="MBC5715909.1"/>
    <property type="molecule type" value="Genomic_DNA"/>
</dbReference>
<feature type="binding site" evidence="5">
    <location>
        <position position="211"/>
    </location>
    <ligand>
        <name>Mg(2+)</name>
        <dbReference type="ChEBI" id="CHEBI:18420"/>
        <label>1</label>
        <note>catalytic</note>
    </ligand>
</feature>
<gene>
    <name evidence="7" type="ORF">H8S55_00970</name>
</gene>
<feature type="binding site" evidence="5">
    <location>
        <position position="66"/>
    </location>
    <ligand>
        <name>Mg(2+)</name>
        <dbReference type="ChEBI" id="CHEBI:18420"/>
        <label>1</label>
        <note>catalytic</note>
    </ligand>
</feature>
<evidence type="ECO:0000256" key="4">
    <source>
        <dbReference type="ARBA" id="ARBA00022842"/>
    </source>
</evidence>
<dbReference type="PANTHER" id="PTHR20854">
    <property type="entry name" value="INOSITOL MONOPHOSPHATASE"/>
    <property type="match status" value="1"/>
</dbReference>
<keyword evidence="8" id="KW-1185">Reference proteome</keyword>
<dbReference type="InterPro" id="IPR020550">
    <property type="entry name" value="Inositol_monophosphatase_CS"/>
</dbReference>
<proteinExistence type="inferred from homology"/>
<dbReference type="SUPFAM" id="SSF56655">
    <property type="entry name" value="Carbohydrate phosphatase"/>
    <property type="match status" value="1"/>
</dbReference>
<dbReference type="PANTHER" id="PTHR20854:SF4">
    <property type="entry name" value="INOSITOL-1-MONOPHOSPHATASE-RELATED"/>
    <property type="match status" value="1"/>
</dbReference>